<dbReference type="PANTHER" id="PTHR30627">
    <property type="entry name" value="PEPTIDOGLYCAN D,D-TRANSPEPTIDASE"/>
    <property type="match status" value="1"/>
</dbReference>
<dbReference type="GO" id="GO:0071555">
    <property type="term" value="P:cell wall organization"/>
    <property type="evidence" value="ECO:0007669"/>
    <property type="project" value="TreeGrafter"/>
</dbReference>
<keyword evidence="5" id="KW-0808">Transferase</keyword>
<feature type="domain" description="Penicillin-binding protein transpeptidase" evidence="3">
    <location>
        <begin position="244"/>
        <end position="548"/>
    </location>
</feature>
<reference evidence="5 6" key="1">
    <citation type="journal article" date="2015" name="Nature">
        <title>rRNA introns, odd ribosomes, and small enigmatic genomes across a large radiation of phyla.</title>
        <authorList>
            <person name="Brown C.T."/>
            <person name="Hug L.A."/>
            <person name="Thomas B.C."/>
            <person name="Sharon I."/>
            <person name="Castelle C.J."/>
            <person name="Singh A."/>
            <person name="Wilkins M.J."/>
            <person name="Williams K.H."/>
            <person name="Banfield J.F."/>
        </authorList>
    </citation>
    <scope>NUCLEOTIDE SEQUENCE [LARGE SCALE GENOMIC DNA]</scope>
</reference>
<dbReference type="GO" id="GO:0005886">
    <property type="term" value="C:plasma membrane"/>
    <property type="evidence" value="ECO:0007669"/>
    <property type="project" value="TreeGrafter"/>
</dbReference>
<dbReference type="InterPro" id="IPR005311">
    <property type="entry name" value="PBP_dimer"/>
</dbReference>
<name>A0A0F9Z0F9_9BACT</name>
<evidence type="ECO:0000256" key="1">
    <source>
        <dbReference type="ARBA" id="ARBA00004370"/>
    </source>
</evidence>
<dbReference type="SUPFAM" id="SSF56519">
    <property type="entry name" value="Penicillin binding protein dimerisation domain"/>
    <property type="match status" value="1"/>
</dbReference>
<gene>
    <name evidence="5" type="ORF">UR23_C0005G0008</name>
</gene>
<dbReference type="GO" id="GO:0016740">
    <property type="term" value="F:transferase activity"/>
    <property type="evidence" value="ECO:0007669"/>
    <property type="project" value="UniProtKB-KW"/>
</dbReference>
<dbReference type="InterPro" id="IPR001460">
    <property type="entry name" value="PCN-bd_Tpept"/>
</dbReference>
<keyword evidence="2" id="KW-0472">Membrane</keyword>
<evidence type="ECO:0000313" key="5">
    <source>
        <dbReference type="EMBL" id="KKP37228.1"/>
    </source>
</evidence>
<dbReference type="InterPro" id="IPR012338">
    <property type="entry name" value="Beta-lactam/transpept-like"/>
</dbReference>
<evidence type="ECO:0000259" key="4">
    <source>
        <dbReference type="Pfam" id="PF03717"/>
    </source>
</evidence>
<dbReference type="Proteomes" id="UP000034349">
    <property type="component" value="Unassembled WGS sequence"/>
</dbReference>
<dbReference type="EMBL" id="LBOK01000005">
    <property type="protein sequence ID" value="KKP37228.1"/>
    <property type="molecule type" value="Genomic_DNA"/>
</dbReference>
<dbReference type="InterPro" id="IPR036138">
    <property type="entry name" value="PBP_dimer_sf"/>
</dbReference>
<dbReference type="AlphaFoldDB" id="A0A0F9Z0F9"/>
<dbReference type="Gene3D" id="3.40.710.10">
    <property type="entry name" value="DD-peptidase/beta-lactamase superfamily"/>
    <property type="match status" value="1"/>
</dbReference>
<dbReference type="Gene3D" id="3.90.1310.10">
    <property type="entry name" value="Penicillin-binding protein 2a (Domain 2)"/>
    <property type="match status" value="1"/>
</dbReference>
<proteinExistence type="predicted"/>
<accession>A0A0F9Z0F9</accession>
<feature type="domain" description="Penicillin-binding protein dimerisation" evidence="4">
    <location>
        <begin position="46"/>
        <end position="199"/>
    </location>
</feature>
<organism evidence="5 6">
    <name type="scientific">Candidatus Roizmanbacteria bacterium GW2011_GWA2_32_13</name>
    <dbReference type="NCBI Taxonomy" id="1618475"/>
    <lineage>
        <taxon>Bacteria</taxon>
        <taxon>Candidatus Roizmaniibacteriota</taxon>
    </lineage>
</organism>
<evidence type="ECO:0000313" key="6">
    <source>
        <dbReference type="Proteomes" id="UP000034349"/>
    </source>
</evidence>
<dbReference type="Pfam" id="PF00905">
    <property type="entry name" value="Transpeptidase"/>
    <property type="match status" value="1"/>
</dbReference>
<sequence>MRLIFFSSIIFLISAIIIGRLFFIQVKNFDVYVKQADQSQNLVTKVESERGDIFFRNKFEETFLVATNKRFYRIYAVPSKIKPENQDKITDILAKNLDLDKDFVMSRIIKENDPYEPIKDELEEKNIGFLDEINKINEGAIGKEVYWSRFYPLRNIASHIIGFTDKDKVGVYGIEKYYNDVLTGSPGMWRGIRDTFGELVKFKGGFTKNVTPGADLVLTIDYNIQLQTEKILEDIIEKWDASGGSIVVLDHNNGDILSMVSKPDFDLNNYNKQEPNLFLNPVVQNLFEPGSIFKPITMAAGLDKGVITARTTYLDQGFVERSGHTIRNSDNKAHGEQNMIDVLALSLNTGAVFVQDQLEKNVFKNYIEEFKFGQKTGIDLPGEISGNIINLDTMRDVNYATSSYGQGISVTPIQMITSFSAIAGNGFLIKPHILDKIIYDDGKVKKIESNISEKSVIKSDTAATLTAMLVNSLEKGYAKKGKVKGYILAGKTGTAQVPDLEKGEYLKDKTIHTFLGFGPAFESKFIILIKLDYPQGINFASDSIAPSFSKLAKFILDYYQIPPSNVNN</sequence>
<comment type="subcellular location">
    <subcellularLocation>
        <location evidence="1">Membrane</location>
    </subcellularLocation>
</comment>
<dbReference type="Gene3D" id="3.30.450.330">
    <property type="match status" value="1"/>
</dbReference>
<dbReference type="PANTHER" id="PTHR30627:SF1">
    <property type="entry name" value="PEPTIDOGLYCAN D,D-TRANSPEPTIDASE FTSI"/>
    <property type="match status" value="1"/>
</dbReference>
<dbReference type="GO" id="GO:0008658">
    <property type="term" value="F:penicillin binding"/>
    <property type="evidence" value="ECO:0007669"/>
    <property type="project" value="InterPro"/>
</dbReference>
<evidence type="ECO:0000259" key="3">
    <source>
        <dbReference type="Pfam" id="PF00905"/>
    </source>
</evidence>
<dbReference type="SUPFAM" id="SSF56601">
    <property type="entry name" value="beta-lactamase/transpeptidase-like"/>
    <property type="match status" value="1"/>
</dbReference>
<dbReference type="InterPro" id="IPR050515">
    <property type="entry name" value="Beta-lactam/transpept"/>
</dbReference>
<comment type="caution">
    <text evidence="5">The sequence shown here is derived from an EMBL/GenBank/DDBJ whole genome shotgun (WGS) entry which is preliminary data.</text>
</comment>
<dbReference type="Pfam" id="PF03717">
    <property type="entry name" value="PBP_dimer"/>
    <property type="match status" value="1"/>
</dbReference>
<protein>
    <submittedName>
        <fullName evidence="5">Peptidoglycan glycosyltransferase</fullName>
    </submittedName>
</protein>
<evidence type="ECO:0000256" key="2">
    <source>
        <dbReference type="ARBA" id="ARBA00023136"/>
    </source>
</evidence>